<dbReference type="EMBL" id="JAEPRE010000185">
    <property type="protein sequence ID" value="KAG2230756.1"/>
    <property type="molecule type" value="Genomic_DNA"/>
</dbReference>
<feature type="region of interest" description="Disordered" evidence="2">
    <location>
        <begin position="35"/>
        <end position="97"/>
    </location>
</feature>
<feature type="coiled-coil region" evidence="1">
    <location>
        <begin position="191"/>
        <end position="225"/>
    </location>
</feature>
<protein>
    <submittedName>
        <fullName evidence="3">Uncharacterized protein</fullName>
    </submittedName>
</protein>
<name>A0A8H7SKM1_9FUNG</name>
<accession>A0A8H7SKM1</accession>
<sequence length="455" mass="52219">MKERLDRIKRMAGIPADEELEFATPIQAEYSNIRREEQGTDALNPVGKEEHVEEVSSFQENTSATPDLQSEQPVLSDTLKQHTRPRVERRPSRPLSNLVDNTESKLERDVPFVFNLDFVPSPISEFNDDDAPLSDYVPSPISDINDHIEIRSMVSGEYIPEDEAEPNADQISLGVGSISSLSISISSLERMAELLRNCRKADSEAERLNNTVENWINRNILAEAETVEIDIPRVVNTEEQEEEEDRWEFLGFDDFDREGFAHFFFDLPRATLSRVLELREKMDLMKQAFRKLTSYTYISLFNQQVLLGDMSPESVNILEEIQMAYKKMAAQYIHYQTKFEEFELGFTILGAIKFVNSYKPQLRLLFNELRPGSELDPLAFDCIYETMCEGSQVAANLKLTWEKYVKSSSAFKNVQETYQDSIDNIEQEFLLIVNDFHELCGAYFASSGTEEAQRG</sequence>
<evidence type="ECO:0000313" key="3">
    <source>
        <dbReference type="EMBL" id="KAG2230756.1"/>
    </source>
</evidence>
<evidence type="ECO:0000256" key="1">
    <source>
        <dbReference type="SAM" id="Coils"/>
    </source>
</evidence>
<gene>
    <name evidence="3" type="ORF">INT48_006344</name>
</gene>
<proteinExistence type="predicted"/>
<keyword evidence="1" id="KW-0175">Coiled coil</keyword>
<evidence type="ECO:0000256" key="2">
    <source>
        <dbReference type="SAM" id="MobiDB-lite"/>
    </source>
</evidence>
<evidence type="ECO:0000313" key="4">
    <source>
        <dbReference type="Proteomes" id="UP000613177"/>
    </source>
</evidence>
<feature type="compositionally biased region" description="Polar residues" evidence="2">
    <location>
        <begin position="56"/>
        <end position="75"/>
    </location>
</feature>
<dbReference type="AlphaFoldDB" id="A0A8H7SKM1"/>
<dbReference type="Proteomes" id="UP000613177">
    <property type="component" value="Unassembled WGS sequence"/>
</dbReference>
<organism evidence="3 4">
    <name type="scientific">Thamnidium elegans</name>
    <dbReference type="NCBI Taxonomy" id="101142"/>
    <lineage>
        <taxon>Eukaryota</taxon>
        <taxon>Fungi</taxon>
        <taxon>Fungi incertae sedis</taxon>
        <taxon>Mucoromycota</taxon>
        <taxon>Mucoromycotina</taxon>
        <taxon>Mucoromycetes</taxon>
        <taxon>Mucorales</taxon>
        <taxon>Mucorineae</taxon>
        <taxon>Mucoraceae</taxon>
        <taxon>Thamnidium</taxon>
    </lineage>
</organism>
<comment type="caution">
    <text evidence="3">The sequence shown here is derived from an EMBL/GenBank/DDBJ whole genome shotgun (WGS) entry which is preliminary data.</text>
</comment>
<keyword evidence="4" id="KW-1185">Reference proteome</keyword>
<reference evidence="3" key="1">
    <citation type="submission" date="2021-01" db="EMBL/GenBank/DDBJ databases">
        <title>Metabolic potential, ecology and presence of endohyphal bacteria is reflected in genomic diversity of Mucoromycotina.</title>
        <authorList>
            <person name="Muszewska A."/>
            <person name="Okrasinska A."/>
            <person name="Steczkiewicz K."/>
            <person name="Drgas O."/>
            <person name="Orlowska M."/>
            <person name="Perlinska-Lenart U."/>
            <person name="Aleksandrzak-Piekarczyk T."/>
            <person name="Szatraj K."/>
            <person name="Zielenkiewicz U."/>
            <person name="Pilsyk S."/>
            <person name="Malc E."/>
            <person name="Mieczkowski P."/>
            <person name="Kruszewska J.S."/>
            <person name="Biernat P."/>
            <person name="Pawlowska J."/>
        </authorList>
    </citation>
    <scope>NUCLEOTIDE SEQUENCE</scope>
    <source>
        <strain evidence="3">WA0000018081</strain>
    </source>
</reference>